<feature type="non-terminal residue" evidence="1">
    <location>
        <position position="1"/>
    </location>
</feature>
<feature type="non-terminal residue" evidence="1">
    <location>
        <position position="77"/>
    </location>
</feature>
<dbReference type="AlphaFoldDB" id="A0A0B6Z8A7"/>
<dbReference type="EMBL" id="HACG01017727">
    <property type="protein sequence ID" value="CEK64592.1"/>
    <property type="molecule type" value="Transcribed_RNA"/>
</dbReference>
<sequence>FIAILISPGIRKWIRRHKFKTALMKLRQCHQTLKKDDQDMLVVLNLDNMTSSSHLDSQESLHVNTNLEVIQAFRNSD</sequence>
<accession>A0A0B6Z8A7</accession>
<reference evidence="1" key="1">
    <citation type="submission" date="2014-12" db="EMBL/GenBank/DDBJ databases">
        <title>Insight into the proteome of Arion vulgaris.</title>
        <authorList>
            <person name="Aradska J."/>
            <person name="Bulat T."/>
            <person name="Smidak R."/>
            <person name="Sarate P."/>
            <person name="Gangsoo J."/>
            <person name="Sialana F."/>
            <person name="Bilban M."/>
            <person name="Lubec G."/>
        </authorList>
    </citation>
    <scope>NUCLEOTIDE SEQUENCE</scope>
    <source>
        <tissue evidence="1">Skin</tissue>
    </source>
</reference>
<protein>
    <submittedName>
        <fullName evidence="1">Uncharacterized protein</fullName>
    </submittedName>
</protein>
<evidence type="ECO:0000313" key="1">
    <source>
        <dbReference type="EMBL" id="CEK64592.1"/>
    </source>
</evidence>
<organism evidence="1">
    <name type="scientific">Arion vulgaris</name>
    <dbReference type="NCBI Taxonomy" id="1028688"/>
    <lineage>
        <taxon>Eukaryota</taxon>
        <taxon>Metazoa</taxon>
        <taxon>Spiralia</taxon>
        <taxon>Lophotrochozoa</taxon>
        <taxon>Mollusca</taxon>
        <taxon>Gastropoda</taxon>
        <taxon>Heterobranchia</taxon>
        <taxon>Euthyneura</taxon>
        <taxon>Panpulmonata</taxon>
        <taxon>Eupulmonata</taxon>
        <taxon>Stylommatophora</taxon>
        <taxon>Helicina</taxon>
        <taxon>Arionoidea</taxon>
        <taxon>Arionidae</taxon>
        <taxon>Arion</taxon>
    </lineage>
</organism>
<proteinExistence type="predicted"/>
<name>A0A0B6Z8A7_9EUPU</name>
<gene>
    <name evidence="1" type="primary">ORF52241</name>
</gene>